<proteinExistence type="predicted"/>
<dbReference type="SUPFAM" id="SSF55729">
    <property type="entry name" value="Acyl-CoA N-acyltransferases (Nat)"/>
    <property type="match status" value="1"/>
</dbReference>
<evidence type="ECO:0000313" key="4">
    <source>
        <dbReference type="EMBL" id="MCM1988947.1"/>
    </source>
</evidence>
<gene>
    <name evidence="4" type="ORF">KDK92_04275</name>
</gene>
<reference evidence="4" key="1">
    <citation type="journal article" date="2021" name="mSystems">
        <title>Bacteria and Archaea Synergistically Convert Glycine Betaine to Biogenic Methane in the Formosa Cold Seep of the South China Sea.</title>
        <authorList>
            <person name="Li L."/>
            <person name="Zhang W."/>
            <person name="Zhang S."/>
            <person name="Song L."/>
            <person name="Sun Q."/>
            <person name="Zhang H."/>
            <person name="Xiang H."/>
            <person name="Dong X."/>
        </authorList>
    </citation>
    <scope>NUCLEOTIDE SEQUENCE</scope>
    <source>
        <strain evidence="4">ZWT</strain>
    </source>
</reference>
<organism evidence="4 5">
    <name type="scientific">Oceanirhabdus seepicola</name>
    <dbReference type="NCBI Taxonomy" id="2828781"/>
    <lineage>
        <taxon>Bacteria</taxon>
        <taxon>Bacillati</taxon>
        <taxon>Bacillota</taxon>
        <taxon>Clostridia</taxon>
        <taxon>Eubacteriales</taxon>
        <taxon>Clostridiaceae</taxon>
        <taxon>Oceanirhabdus</taxon>
    </lineage>
</organism>
<dbReference type="PROSITE" id="PS51186">
    <property type="entry name" value="GNAT"/>
    <property type="match status" value="1"/>
</dbReference>
<dbReference type="Gene3D" id="3.40.630.30">
    <property type="match status" value="1"/>
</dbReference>
<dbReference type="Pfam" id="PF00583">
    <property type="entry name" value="Acetyltransf_1"/>
    <property type="match status" value="1"/>
</dbReference>
<evidence type="ECO:0000259" key="3">
    <source>
        <dbReference type="PROSITE" id="PS51186"/>
    </source>
</evidence>
<dbReference type="CDD" id="cd04301">
    <property type="entry name" value="NAT_SF"/>
    <property type="match status" value="1"/>
</dbReference>
<comment type="caution">
    <text evidence="4">The sequence shown here is derived from an EMBL/GenBank/DDBJ whole genome shotgun (WGS) entry which is preliminary data.</text>
</comment>
<dbReference type="RefSeq" id="WP_250857812.1">
    <property type="nucleotide sequence ID" value="NZ_JAGSOJ010000001.1"/>
</dbReference>
<dbReference type="InterPro" id="IPR050680">
    <property type="entry name" value="YpeA/RimI_acetyltransf"/>
</dbReference>
<keyword evidence="5" id="KW-1185">Reference proteome</keyword>
<dbReference type="EMBL" id="JAGSOJ010000001">
    <property type="protein sequence ID" value="MCM1988947.1"/>
    <property type="molecule type" value="Genomic_DNA"/>
</dbReference>
<dbReference type="InterPro" id="IPR016181">
    <property type="entry name" value="Acyl_CoA_acyltransferase"/>
</dbReference>
<evidence type="ECO:0000313" key="5">
    <source>
        <dbReference type="Proteomes" id="UP001056429"/>
    </source>
</evidence>
<dbReference type="GO" id="GO:0016747">
    <property type="term" value="F:acyltransferase activity, transferring groups other than amino-acyl groups"/>
    <property type="evidence" value="ECO:0007669"/>
    <property type="project" value="InterPro"/>
</dbReference>
<evidence type="ECO:0000256" key="1">
    <source>
        <dbReference type="ARBA" id="ARBA00022679"/>
    </source>
</evidence>
<name>A0A9J6NXG1_9CLOT</name>
<dbReference type="Proteomes" id="UP001056429">
    <property type="component" value="Unassembled WGS sequence"/>
</dbReference>
<feature type="domain" description="N-acetyltransferase" evidence="3">
    <location>
        <begin position="20"/>
        <end position="151"/>
    </location>
</feature>
<reference evidence="4" key="2">
    <citation type="submission" date="2021-04" db="EMBL/GenBank/DDBJ databases">
        <authorList>
            <person name="Dong X."/>
        </authorList>
    </citation>
    <scope>NUCLEOTIDE SEQUENCE</scope>
    <source>
        <strain evidence="4">ZWT</strain>
    </source>
</reference>
<accession>A0A9J6NXG1</accession>
<evidence type="ECO:0000256" key="2">
    <source>
        <dbReference type="ARBA" id="ARBA00023315"/>
    </source>
</evidence>
<keyword evidence="1" id="KW-0808">Transferase</keyword>
<dbReference type="AlphaFoldDB" id="A0A9J6NXG1"/>
<dbReference type="InterPro" id="IPR000182">
    <property type="entry name" value="GNAT_dom"/>
</dbReference>
<keyword evidence="2" id="KW-0012">Acyltransferase</keyword>
<sequence length="151" mass="17671">MVCYRDIPFSEVAIIKEVWERNRNFHEEISKSFKELYSDLVFEDRINVFSSFDKEHIKITLAEDEESCRLLGYCISTFEGNQGEPQTLHVVEEARGTGIGKELMNRHIEWLKNNGCEDINITVSYDNNNTIKFYESMGFKPNTIEMRLTSN</sequence>
<dbReference type="PANTHER" id="PTHR43420">
    <property type="entry name" value="ACETYLTRANSFERASE"/>
    <property type="match status" value="1"/>
</dbReference>
<protein>
    <submittedName>
        <fullName evidence="4">GNAT family N-acetyltransferase</fullName>
    </submittedName>
</protein>